<evidence type="ECO:0000313" key="2">
    <source>
        <dbReference type="EMBL" id="CAF1627562.1"/>
    </source>
</evidence>
<dbReference type="Proteomes" id="UP000663828">
    <property type="component" value="Unassembled WGS sequence"/>
</dbReference>
<reference evidence="2" key="1">
    <citation type="submission" date="2021-02" db="EMBL/GenBank/DDBJ databases">
        <authorList>
            <person name="Nowell W R."/>
        </authorList>
    </citation>
    <scope>NUCLEOTIDE SEQUENCE</scope>
</reference>
<feature type="compositionally biased region" description="Basic residues" evidence="1">
    <location>
        <begin position="356"/>
        <end position="375"/>
    </location>
</feature>
<keyword evidence="3" id="KW-1185">Reference proteome</keyword>
<dbReference type="AlphaFoldDB" id="A0A816CQY6"/>
<feature type="compositionally biased region" description="Basic and acidic residues" evidence="1">
    <location>
        <begin position="335"/>
        <end position="344"/>
    </location>
</feature>
<evidence type="ECO:0000256" key="1">
    <source>
        <dbReference type="SAM" id="MobiDB-lite"/>
    </source>
</evidence>
<accession>A0A816CQY6</accession>
<proteinExistence type="predicted"/>
<feature type="region of interest" description="Disordered" evidence="1">
    <location>
        <begin position="333"/>
        <end position="375"/>
    </location>
</feature>
<name>A0A816CQY6_ADIRI</name>
<evidence type="ECO:0000313" key="3">
    <source>
        <dbReference type="Proteomes" id="UP000663828"/>
    </source>
</evidence>
<dbReference type="EMBL" id="CAJNOR010008037">
    <property type="protein sequence ID" value="CAF1627562.1"/>
    <property type="molecule type" value="Genomic_DNA"/>
</dbReference>
<sequence length="375" mass="44555">MTDASNTDQTMYYSFRFGKTNKVVQLDQQELQHFPYLVALVERSQDFISNKNQNDEYVLDSNIRYRWFMIIFQSVIQQQPSILFSRPSEKLNVIGLLQLYDYLCIKSLSLPRFKDYKLVQTHPVDVDEEEKYVKFVRANIGEARNLAAKFVMAISKNEYDLNDEKTRNRMYVLIMDILSNPTIFNIQFRYHTLVIVKVYCYSSFTKKQKEEMPTAKEISKIKRSDYFVGVNDDDQSLPESFRSEFAWRVVHISKDEYDSIHSPLDHLDCWANMSLLDWQRWRLDTDNEWFRDAITERTRLRIRLTGPSHHWAIRFHGLGGLFAIENETLLNPSHRKQDREEEAQSARSGRFNTLPKRPKVDKFKHRSGPKAQKHR</sequence>
<comment type="caution">
    <text evidence="2">The sequence shown here is derived from an EMBL/GenBank/DDBJ whole genome shotgun (WGS) entry which is preliminary data.</text>
</comment>
<protein>
    <submittedName>
        <fullName evidence="2">Uncharacterized protein</fullName>
    </submittedName>
</protein>
<organism evidence="2 3">
    <name type="scientific">Adineta ricciae</name>
    <name type="common">Rotifer</name>
    <dbReference type="NCBI Taxonomy" id="249248"/>
    <lineage>
        <taxon>Eukaryota</taxon>
        <taxon>Metazoa</taxon>
        <taxon>Spiralia</taxon>
        <taxon>Gnathifera</taxon>
        <taxon>Rotifera</taxon>
        <taxon>Eurotatoria</taxon>
        <taxon>Bdelloidea</taxon>
        <taxon>Adinetida</taxon>
        <taxon>Adinetidae</taxon>
        <taxon>Adineta</taxon>
    </lineage>
</organism>
<gene>
    <name evidence="2" type="ORF">XAT740_LOCUS51118</name>
</gene>